<accession>A0A1J4MPA5</accession>
<dbReference type="RefSeq" id="XP_067067927.1">
    <property type="nucleotide sequence ID" value="XM_067211067.1"/>
</dbReference>
<evidence type="ECO:0000313" key="1">
    <source>
        <dbReference type="EMBL" id="OII76081.1"/>
    </source>
</evidence>
<organism evidence="1 2">
    <name type="scientific">Cryptosporidium andersoni</name>
    <dbReference type="NCBI Taxonomy" id="117008"/>
    <lineage>
        <taxon>Eukaryota</taxon>
        <taxon>Sar</taxon>
        <taxon>Alveolata</taxon>
        <taxon>Apicomplexa</taxon>
        <taxon>Conoidasida</taxon>
        <taxon>Coccidia</taxon>
        <taxon>Eucoccidiorida</taxon>
        <taxon>Eimeriorina</taxon>
        <taxon>Cryptosporidiidae</taxon>
        <taxon>Cryptosporidium</taxon>
    </lineage>
</organism>
<dbReference type="Proteomes" id="UP000186804">
    <property type="component" value="Unassembled WGS sequence"/>
</dbReference>
<sequence length="2376" mass="271361">MLTRKSRGICPNIEEDLRAICNASKNTNFGYIKVICEKALLSFRHYHDIIRNIPYNEVSCVRFPATDVCSACREAIVTSTKYSDGLILAILGMNCLQKILVPGIIDTSHAITILAVLNEVSMTACFTSNSKITAPRSSTYISGTQNSSSSSKLVSNPINISSGLSSSVNNEKEHILLKVIQTALLFLTPGVTEYNESIISLLTSTIANLCCIKDYPQVKQMSNIGIRQLVNFSLEFLRDSETSGRLEITSNTSDLNNTDLENKDFCNNELVSKIENSEQAIISLLLLKDLAVMIDPTFAEYSEIYSNCRLSKLSMTNFNKKNQKLNTNTNFYKIYEAQLNEITPLSLLKGVIIPSDLCLDIWHDILDVHKISHLINNKDFANLVANVLFPTLTKCIIERCKILDKSLSQNLFEFVTFARYLRLLIRLLSFQVKGPFVDDCIFKCLECLSNTIDVQNFKNIPSWALQCILEMFSDIFQNPIAVLRLGKCRVNDNFDEMNTSLKLEIPKETRSTIDFQGKSNCTTYDMDNEISKIQEQEDTIKEFKNFETIKCSRNYMKFSENGLNIVEYILRVLTNLLISMSNKLNLLHSSECSLNLSVSTFLNQRLSLPNILIPQPGNANIVCGSSISGSSNSNFDQQKNRLIDIIIEDDRIYNITKFQDTKGAHTSKVVNISSSINRSNSSPKSSSGLTPIAESNQYSKSKNILNHSASSNISQSNSWLISSVTMNSLNFIEVAILIIDSQMSLISCLFNISRIILHNFSNDFDSVLTNLKTNISNYFEFNIKENFDSVVEQAWDILYKSFKFCTNFQLLRWHVYRAIMGLYAVVNCSNVKEISSKIIDILTDLLEYEINKIPSEYISTEKASYEAILTAYKCNLSLAYQYSEYFDIQEWRYLFKYMQEIDDILDFGLGPMMTESSNQMKVLTAESTILKMAHETLFTESFSCISLSCLTKLVIALCEQLESIIDNEKFDFAHCSYFLHKLGQILKSNPERLLPIWNQYVIPTLFRILEFTQNKDCISLTSLEHVKTYSSSRDHSLNAANYNPTTFNESIYFNICNMILSFMSSVIITVFDTLGNETNENYRKEFNSPLGNCNNEGKGVNKVANSDIDSLNKNGLRQDFDTISRYATSEDSDQKLNTQEVQYNEFLRLNSDISSVQSLLLLPYFDFLNSFPQYTCMFLRSLYAILCATTPKLDLSAWTLLVTTTGIAIELDFKDYIQTIKLETLNTTEDTCVIDGHLEFIKNKNEETNGKLRLNHTEELEILNSLYPLLEFLCLETEIDNPQDLIITSAWHLLISSIAAYGRVPILNEGVAFQAVSLLWKLGDVIGRRRLFKQIPSSESNHIYLEGIQGIAKQIGIQENNEQILEDECDSNYLSNKRLDNINYIECDSNCTSKELQTQNEIIDSSKNSSITCNLEDFIEYSCCKNKHEIFTYNISRVKITRDLEASIWSSSSASEESIWLHLILQLKSLCRDTRQEVRNCALRSLYSALISHCRHFNWQLLEFAMIRTVTHVLVEIYEEYDGSLTTSPNISNIPSEIKENDCALFLESSLEIAIDGTYRVIREVVKIVSFNTYKQWINSLFSILKSILVSSKFSNIGRDIQVVAAKTLCETLLVIPRNAGSDNDQLWDTGFSIYWGISIKILNESHQILLYQKEIEDNRSITLSEISKNCLSDKFAEVLLQSVIDILTYVMFDNTNNFSKRDFNQIITLLHLTIVIMTATPMFLSTATPFTTDIINDKELHNSAQISSLYSTTEYFTLFESKDLSDIPIDDYYGPIYWGIKHIPLAIWGQSRFLDTPNFNLLANSSNLYSRGPAQLPTSLIIFSDSNLNNYCGIIYQYTSLFDFLTSSDNYSETSLEDLPNVLYLLKNIPSKYKIPWWKGLEFTHLNSIQILNSQKPIQPSKNKKKIQGLKSTYVPSVTNSNESLSSSLISRIRCLSTPQSMGLEVLNVFLIFMPIQIQKSIFNSNFQNKNNYIREIFFCIIIEIMESFLNPDIVYLDSSKIGLACKIMALLVRSNRNSILACIYNFKITPESEDLRKNQVEALFGRYGLIIQEFSMLPFILKKLSKLSCITSHTGKFCLWVATIETILSIIHDWISLFAYLDEAVDVIEATIIDKEETTEVSSEGNNNNIINREQVNKVIFSSNVNLIEKFTEILTRDIWPVIVDTLNTLLVNRYETSYKSENQNPLDLFLVNTIVDCILSVQSKLKKSQRRRFRLPVKYYKVLVTNLDNFYENSKSVLDPIVSKYILEKLFDIYQSLDSQDSTYNLVEPTSVYILPILYSRVRKILHNFALDDIQNGLRPLPQHRIDEVHVTLNELLSLKVNQANIRTHNQETRYNQHIADLYPQLIECISCKDLGIRQHLKKVLLKLMDLHE</sequence>
<name>A0A1J4MPA5_9CRYT</name>
<proteinExistence type="predicted"/>
<evidence type="ECO:0000313" key="2">
    <source>
        <dbReference type="Proteomes" id="UP000186804"/>
    </source>
</evidence>
<dbReference type="GeneID" id="92365012"/>
<evidence type="ECO:0008006" key="3">
    <source>
        <dbReference type="Google" id="ProtNLM"/>
    </source>
</evidence>
<dbReference type="EMBL" id="LRBS01000069">
    <property type="protein sequence ID" value="OII76081.1"/>
    <property type="molecule type" value="Genomic_DNA"/>
</dbReference>
<dbReference type="OrthoDB" id="294853at2759"/>
<dbReference type="VEuPathDB" id="CryptoDB:cand_008270"/>
<reference evidence="1 2" key="1">
    <citation type="submission" date="2016-10" db="EMBL/GenBank/DDBJ databases">
        <title>Reductive evolution of mitochondrial metabolism and differential evolution of invasion-related proteins in Cryptosporidium.</title>
        <authorList>
            <person name="Liu S."/>
            <person name="Roellig D.M."/>
            <person name="Guo Y."/>
            <person name="Li N."/>
            <person name="Frace M.A."/>
            <person name="Tang K."/>
            <person name="Zhang L."/>
            <person name="Feng Y."/>
            <person name="Xiao L."/>
        </authorList>
    </citation>
    <scope>NUCLEOTIDE SEQUENCE [LARGE SCALE GENOMIC DNA]</scope>
    <source>
        <strain evidence="1">30847</strain>
    </source>
</reference>
<protein>
    <recommendedName>
        <fullName evidence="3">Mon2 C-terminal domain-containing protein</fullName>
    </recommendedName>
</protein>
<comment type="caution">
    <text evidence="1">The sequence shown here is derived from an EMBL/GenBank/DDBJ whole genome shotgun (WGS) entry which is preliminary data.</text>
</comment>
<gene>
    <name evidence="1" type="ORF">cand_008270</name>
</gene>
<keyword evidence="2" id="KW-1185">Reference proteome</keyword>